<dbReference type="PRINTS" id="PR01490">
    <property type="entry name" value="RTXTOXIND"/>
</dbReference>
<dbReference type="EMBL" id="FR877557">
    <property type="protein sequence ID" value="CCC32805.1"/>
    <property type="molecule type" value="Genomic_DNA"/>
</dbReference>
<proteinExistence type="predicted"/>
<keyword evidence="3" id="KW-1133">Transmembrane helix</keyword>
<evidence type="ECO:0000256" key="4">
    <source>
        <dbReference type="ARBA" id="ARBA00023136"/>
    </source>
</evidence>
<dbReference type="KEGG" id="sbg:SBG_3759"/>
<protein>
    <submittedName>
        <fullName evidence="6">Putative type-I secretion protein</fullName>
    </submittedName>
</protein>
<evidence type="ECO:0000256" key="1">
    <source>
        <dbReference type="ARBA" id="ARBA00004167"/>
    </source>
</evidence>
<accession>A0A0K0HGN2</accession>
<dbReference type="PANTHER" id="PTHR30386">
    <property type="entry name" value="MEMBRANE FUSION SUBUNIT OF EMRAB-TOLC MULTIDRUG EFFLUX PUMP"/>
    <property type="match status" value="1"/>
</dbReference>
<keyword evidence="2" id="KW-0812">Transmembrane</keyword>
<evidence type="ECO:0000256" key="5">
    <source>
        <dbReference type="SAM" id="Coils"/>
    </source>
</evidence>
<keyword evidence="4" id="KW-0472">Membrane</keyword>
<evidence type="ECO:0000313" key="7">
    <source>
        <dbReference type="Proteomes" id="UP000000289"/>
    </source>
</evidence>
<dbReference type="eggNOG" id="COG0845">
    <property type="taxonomic scope" value="Bacteria"/>
</dbReference>
<organism evidence="6 7">
    <name type="scientific">Salmonella bongori (strain ATCC 43975 / DSM 13772 / NCTC 12419)</name>
    <dbReference type="NCBI Taxonomy" id="218493"/>
    <lineage>
        <taxon>Bacteria</taxon>
        <taxon>Pseudomonadati</taxon>
        <taxon>Pseudomonadota</taxon>
        <taxon>Gammaproteobacteria</taxon>
        <taxon>Enterobacterales</taxon>
        <taxon>Enterobacteriaceae</taxon>
        <taxon>Salmonella</taxon>
    </lineage>
</organism>
<sequence length="411" mass="46559">MNNKTLSRKFLALIIIMMILIIYICVAKIDIVSPGTGVITGASDKLVIVSPDSGFINKFDLQTGSPVKIGDILFSYTNLDVFHQEKTLNELVSFADRRIQNLEEDQRLLKMILAGEVPEENKFLVGSTEIFSQELSAYKFLNELFSLRNEEKNLKLREEKMIEEKDDLHDRLLLLKRKGNLLKSARAPEIEIINNQTEISQIVSQITTGEISLLALQNDIKLANNRFRSSVLEQLNNNAEQLEQLRREHLENRGQLELLRNKIKANSILSPANGVILSIERSFEKGSYVENSQPVMTIKKNDENKVVDARILAKYRPFIFTGTTTKITVNSPGYKKTIAGHITRISADSFSDDEKNGAERYYKIEIKPDDSVKVPPELEGVQVNVYALSKKVTLLNYITALVGDNIVFNVW</sequence>
<dbReference type="Proteomes" id="UP000000289">
    <property type="component" value="Chromosome"/>
</dbReference>
<name>A0A0K0HGN2_SALBC</name>
<dbReference type="AlphaFoldDB" id="A0A0K0HGN2"/>
<evidence type="ECO:0000256" key="3">
    <source>
        <dbReference type="ARBA" id="ARBA00022989"/>
    </source>
</evidence>
<dbReference type="InterPro" id="IPR050739">
    <property type="entry name" value="MFP"/>
</dbReference>
<evidence type="ECO:0000313" key="6">
    <source>
        <dbReference type="EMBL" id="CCC32805.1"/>
    </source>
</evidence>
<comment type="subcellular location">
    <subcellularLocation>
        <location evidence="1">Membrane</location>
        <topology evidence="1">Single-pass membrane protein</topology>
    </subcellularLocation>
</comment>
<dbReference type="GO" id="GO:0016020">
    <property type="term" value="C:membrane"/>
    <property type="evidence" value="ECO:0007669"/>
    <property type="project" value="UniProtKB-SubCell"/>
</dbReference>
<dbReference type="PANTHER" id="PTHR30386:SF26">
    <property type="entry name" value="TRANSPORT PROTEIN COMB"/>
    <property type="match status" value="1"/>
</dbReference>
<keyword evidence="5" id="KW-0175">Coiled coil</keyword>
<gene>
    <name evidence="6" type="ordered locus">SBG_3759</name>
</gene>
<reference evidence="6 7" key="1">
    <citation type="journal article" date="2011" name="PLoS Pathog.">
        <title>Salmonella bongori provides insights into the evolution of the Salmonellae.</title>
        <authorList>
            <person name="Fookes M."/>
            <person name="Schroeder G.N."/>
            <person name="Langridge G.C."/>
            <person name="Blondel C.J."/>
            <person name="Mammina C."/>
            <person name="Connor T.R."/>
            <person name="Seth-Smith H."/>
            <person name="Vernikos G.S."/>
            <person name="Robinson K.S."/>
            <person name="Sanders M."/>
            <person name="Petty N.K."/>
            <person name="Kingsley R.A."/>
            <person name="Baumler A.J."/>
            <person name="Nuccio S.P."/>
            <person name="Contreras I."/>
            <person name="Santiviago C.A."/>
            <person name="Maskell D."/>
            <person name="Barrow P."/>
            <person name="Humphrey T."/>
            <person name="Nastasi A."/>
            <person name="Roberts M."/>
            <person name="Frankel G."/>
            <person name="Parkhill J."/>
            <person name="Dougan G."/>
            <person name="Thomson N.R."/>
        </authorList>
    </citation>
    <scope>NUCLEOTIDE SEQUENCE [LARGE SCALE GENOMIC DNA]</scope>
    <source>
        <strain evidence="7">ATCC 43975 / DSM 13772 / NCTC 12419</strain>
    </source>
</reference>
<feature type="coiled-coil region" evidence="5">
    <location>
        <begin position="225"/>
        <end position="262"/>
    </location>
</feature>
<evidence type="ECO:0000256" key="2">
    <source>
        <dbReference type="ARBA" id="ARBA00022692"/>
    </source>
</evidence>